<proteinExistence type="predicted"/>
<feature type="compositionally biased region" description="Low complexity" evidence="1">
    <location>
        <begin position="141"/>
        <end position="161"/>
    </location>
</feature>
<dbReference type="OrthoDB" id="6516193at2759"/>
<sequence>MNYNDERRQERSWNDPPKFTMEQLNKAANTVPANKRYRYPQQPIQQHPIQYSNYSTGSNMQYPQNNYTGNHFQPTMPMINSNVPYNQYGSAMANVPHSSYQSNPISASSTCPPQSFSSNESNPLNSSTNAAFVPYSQPLGSQYNYLQSQQPLQQQPYMNQSVPHHHQQQPPPPPYYHQQY</sequence>
<protein>
    <submittedName>
        <fullName evidence="2 3">Uncharacterized protein</fullName>
    </submittedName>
</protein>
<dbReference type="AlphaFoldDB" id="A0A834VHN2"/>
<reference evidence="3" key="3">
    <citation type="submission" date="2022-06" db="UniProtKB">
        <authorList>
            <consortium name="EnsemblMetazoa"/>
        </authorList>
    </citation>
    <scope>IDENTIFICATION</scope>
</reference>
<dbReference type="EnsemblMetazoa" id="SSS_795s_mrna">
    <property type="protein sequence ID" value="KAF7496305.1"/>
    <property type="gene ID" value="SSS_795"/>
</dbReference>
<evidence type="ECO:0000313" key="2">
    <source>
        <dbReference type="EMBL" id="KAF7496305.1"/>
    </source>
</evidence>
<evidence type="ECO:0000313" key="4">
    <source>
        <dbReference type="Proteomes" id="UP000070412"/>
    </source>
</evidence>
<name>A0A834VHN2_SARSC</name>
<dbReference type="EMBL" id="WVUK01000012">
    <property type="protein sequence ID" value="KAF7496305.1"/>
    <property type="molecule type" value="Genomic_DNA"/>
</dbReference>
<keyword evidence="4" id="KW-1185">Reference proteome</keyword>
<reference evidence="4" key="1">
    <citation type="journal article" date="2020" name="PLoS Negl. Trop. Dis.">
        <title>High-quality nuclear genome for Sarcoptes scabiei-A critical resource for a neglected parasite.</title>
        <authorList>
            <person name="Korhonen P.K."/>
            <person name="Gasser R.B."/>
            <person name="Ma G."/>
            <person name="Wang T."/>
            <person name="Stroehlein A.J."/>
            <person name="Young N.D."/>
            <person name="Ang C.S."/>
            <person name="Fernando D.D."/>
            <person name="Lu H.C."/>
            <person name="Taylor S."/>
            <person name="Reynolds S.L."/>
            <person name="Mofiz E."/>
            <person name="Najaraj S.H."/>
            <person name="Gowda H."/>
            <person name="Madugundu A."/>
            <person name="Renuse S."/>
            <person name="Holt D."/>
            <person name="Pandey A."/>
            <person name="Papenfuss A.T."/>
            <person name="Fischer K."/>
        </authorList>
    </citation>
    <scope>NUCLEOTIDE SEQUENCE [LARGE SCALE GENOMIC DNA]</scope>
</reference>
<feature type="compositionally biased region" description="Polar residues" evidence="1">
    <location>
        <begin position="96"/>
        <end position="130"/>
    </location>
</feature>
<accession>A0A834VHN2</accession>
<feature type="region of interest" description="Disordered" evidence="1">
    <location>
        <begin position="95"/>
        <end position="180"/>
    </location>
</feature>
<organism evidence="2">
    <name type="scientific">Sarcoptes scabiei</name>
    <name type="common">Itch mite</name>
    <name type="synonym">Acarus scabiei</name>
    <dbReference type="NCBI Taxonomy" id="52283"/>
    <lineage>
        <taxon>Eukaryota</taxon>
        <taxon>Metazoa</taxon>
        <taxon>Ecdysozoa</taxon>
        <taxon>Arthropoda</taxon>
        <taxon>Chelicerata</taxon>
        <taxon>Arachnida</taxon>
        <taxon>Acari</taxon>
        <taxon>Acariformes</taxon>
        <taxon>Sarcoptiformes</taxon>
        <taxon>Astigmata</taxon>
        <taxon>Psoroptidia</taxon>
        <taxon>Sarcoptoidea</taxon>
        <taxon>Sarcoptidae</taxon>
        <taxon>Sarcoptinae</taxon>
        <taxon>Sarcoptes</taxon>
    </lineage>
</organism>
<evidence type="ECO:0000256" key="1">
    <source>
        <dbReference type="SAM" id="MobiDB-lite"/>
    </source>
</evidence>
<feature type="compositionally biased region" description="Pro residues" evidence="1">
    <location>
        <begin position="169"/>
        <end position="180"/>
    </location>
</feature>
<evidence type="ECO:0000313" key="3">
    <source>
        <dbReference type="EnsemblMetazoa" id="KAF7496305.1"/>
    </source>
</evidence>
<dbReference type="Proteomes" id="UP000070412">
    <property type="component" value="Unassembled WGS sequence"/>
</dbReference>
<gene>
    <name evidence="2" type="ORF">SSS_795</name>
</gene>
<reference evidence="2" key="2">
    <citation type="submission" date="2020-01" db="EMBL/GenBank/DDBJ databases">
        <authorList>
            <person name="Korhonen P.K.K."/>
            <person name="Guangxu M.G."/>
            <person name="Wang T.W."/>
            <person name="Stroehlein A.J.S."/>
            <person name="Young N.D."/>
            <person name="Ang C.-S.A."/>
            <person name="Fernando D.W.F."/>
            <person name="Lu H.L."/>
            <person name="Taylor S.T."/>
            <person name="Ehtesham M.E.M."/>
            <person name="Najaraj S.H.N."/>
            <person name="Harsha G.H.G."/>
            <person name="Madugundu A.M."/>
            <person name="Renuse S.R."/>
            <person name="Holt D.H."/>
            <person name="Pandey A.P."/>
            <person name="Papenfuss A.P."/>
            <person name="Gasser R.B.G."/>
            <person name="Fischer K.F."/>
        </authorList>
    </citation>
    <scope>NUCLEOTIDE SEQUENCE</scope>
    <source>
        <strain evidence="2">SSS_KF_BRIS2020</strain>
    </source>
</reference>